<dbReference type="Pfam" id="PF02645">
    <property type="entry name" value="DegV"/>
    <property type="match status" value="1"/>
</dbReference>
<evidence type="ECO:0000313" key="4">
    <source>
        <dbReference type="Proteomes" id="UP000063781"/>
    </source>
</evidence>
<gene>
    <name evidence="3" type="ORF">AOC36_02325</name>
</gene>
<dbReference type="Gene3D" id="3.40.50.10170">
    <property type="match status" value="1"/>
</dbReference>
<dbReference type="STRING" id="1514105.AOC36_02325"/>
<dbReference type="Gene3D" id="3.30.1180.10">
    <property type="match status" value="1"/>
</dbReference>
<dbReference type="NCBIfam" id="TIGR00762">
    <property type="entry name" value="DegV"/>
    <property type="match status" value="1"/>
</dbReference>
<dbReference type="PROSITE" id="PS51482">
    <property type="entry name" value="DEGV"/>
    <property type="match status" value="1"/>
</dbReference>
<evidence type="ECO:0000256" key="1">
    <source>
        <dbReference type="ARBA" id="ARBA00003238"/>
    </source>
</evidence>
<dbReference type="EMBL" id="CP013213">
    <property type="protein sequence ID" value="AMC92860.1"/>
    <property type="molecule type" value="Genomic_DNA"/>
</dbReference>
<dbReference type="KEGG" id="erl:AOC36_02325"/>
<dbReference type="GO" id="GO:0008289">
    <property type="term" value="F:lipid binding"/>
    <property type="evidence" value="ECO:0007669"/>
    <property type="project" value="UniProtKB-KW"/>
</dbReference>
<reference evidence="3 4" key="1">
    <citation type="submission" date="2015-10" db="EMBL/GenBank/DDBJ databases">
        <title>Erysipelothrix larvae sp. LV19 isolated from the larval gut of the rhinoceros beetle, Trypoxylus dichotomus.</title>
        <authorList>
            <person name="Lim S."/>
            <person name="Kim B.-C."/>
        </authorList>
    </citation>
    <scope>NUCLEOTIDE SEQUENCE [LARGE SCALE GENOMIC DNA]</scope>
    <source>
        <strain evidence="3 4">LV19</strain>
    </source>
</reference>
<dbReference type="OrthoDB" id="9781230at2"/>
<organism evidence="3 4">
    <name type="scientific">Erysipelothrix larvae</name>
    <dbReference type="NCBI Taxonomy" id="1514105"/>
    <lineage>
        <taxon>Bacteria</taxon>
        <taxon>Bacillati</taxon>
        <taxon>Bacillota</taxon>
        <taxon>Erysipelotrichia</taxon>
        <taxon>Erysipelotrichales</taxon>
        <taxon>Erysipelotrichaceae</taxon>
        <taxon>Erysipelothrix</taxon>
    </lineage>
</organism>
<dbReference type="InterPro" id="IPR050270">
    <property type="entry name" value="DegV_domain_contain"/>
</dbReference>
<dbReference type="RefSeq" id="WP_067630874.1">
    <property type="nucleotide sequence ID" value="NZ_CP013213.1"/>
</dbReference>
<dbReference type="InterPro" id="IPR003797">
    <property type="entry name" value="DegV"/>
</dbReference>
<evidence type="ECO:0008006" key="5">
    <source>
        <dbReference type="Google" id="ProtNLM"/>
    </source>
</evidence>
<accession>A0A0X8GYQ1</accession>
<dbReference type="PANTHER" id="PTHR33434">
    <property type="entry name" value="DEGV DOMAIN-CONTAINING PROTEIN DR_1986-RELATED"/>
    <property type="match status" value="1"/>
</dbReference>
<name>A0A0X8GYQ1_9FIRM</name>
<comment type="function">
    <text evidence="1">May bind long-chain fatty acids, such as palmitate, and may play a role in lipid transport or fatty acid metabolism.</text>
</comment>
<dbReference type="SUPFAM" id="SSF82549">
    <property type="entry name" value="DAK1/DegV-like"/>
    <property type="match status" value="1"/>
</dbReference>
<proteinExistence type="predicted"/>
<keyword evidence="2" id="KW-0446">Lipid-binding</keyword>
<dbReference type="PANTHER" id="PTHR33434:SF3">
    <property type="entry name" value="DEGV DOMAIN-CONTAINING PROTEIN YITS"/>
    <property type="match status" value="1"/>
</dbReference>
<keyword evidence="4" id="KW-1185">Reference proteome</keyword>
<dbReference type="AlphaFoldDB" id="A0A0X8GYQ1"/>
<dbReference type="InterPro" id="IPR043168">
    <property type="entry name" value="DegV_C"/>
</dbReference>
<sequence length="285" mass="31319">MTNEKIAILVDSGSDISEKLKEGMDVYSLPLRVTIDNNSYTDGLDITSKQVYQALDTSKVTSSLPSGEDIERQLHELKEQGYTHIIAILISSGLSGTYNVVRLLSEKEVGLTVAVYDTKNISLGCGFIALETARYVKEGHSFDEALAFVDDALKRGKVYFTVGNLEYLQRGGRIGLVAGTVANVLNIKPVISCNEDGIYYTITKVRGFKRSIQKMIDVAAHDLGDSKHYRVTLINADTSENLEAILNYAKERFPYATSVEFTDLSPTLGIHTGPEAVGIGTYRFD</sequence>
<evidence type="ECO:0000313" key="3">
    <source>
        <dbReference type="EMBL" id="AMC92860.1"/>
    </source>
</evidence>
<protein>
    <recommendedName>
        <fullName evidence="5">Fatty acid-binding protein DegV</fullName>
    </recommendedName>
</protein>
<dbReference type="Proteomes" id="UP000063781">
    <property type="component" value="Chromosome"/>
</dbReference>
<evidence type="ECO:0000256" key="2">
    <source>
        <dbReference type="ARBA" id="ARBA00023121"/>
    </source>
</evidence>